<protein>
    <submittedName>
        <fullName evidence="1">Uncharacterized protein</fullName>
    </submittedName>
</protein>
<reference evidence="2" key="1">
    <citation type="submission" date="2017-01" db="EMBL/GenBank/DDBJ databases">
        <authorList>
            <person name="Varghese N."/>
            <person name="Submissions S."/>
        </authorList>
    </citation>
    <scope>NUCLEOTIDE SEQUENCE [LARGE SCALE GENOMIC DNA]</scope>
    <source>
        <strain evidence="2">DSM 21054</strain>
    </source>
</reference>
<evidence type="ECO:0000313" key="2">
    <source>
        <dbReference type="Proteomes" id="UP000186917"/>
    </source>
</evidence>
<name>A0A1N7NGP7_9BACT</name>
<proteinExistence type="predicted"/>
<dbReference type="Proteomes" id="UP000186917">
    <property type="component" value="Unassembled WGS sequence"/>
</dbReference>
<dbReference type="AlphaFoldDB" id="A0A1N7NGP7"/>
<sequence>MKDAKELVNLVLNAHGGVTRWNQLHTVTAHLSIGGVTWPTKGHPGVLDDIVFTANLHAPFDSWTNVQAKEEKTSFNGRDVAIINSKGAITESLLNARDSFAGHELTTPWNRMQLVYFVSYATWNYLTTPFLFSTPGFHFLEMDPWQEQGETWRRLQVIFPDHVPTHSKKQVFYFSQEGLLKRHDYWPEVLGNNSATHYYSDYKEFNGIKAPTKHRIYPLNDADGSFYPEPLLVSLDIFDIIYA</sequence>
<keyword evidence="2" id="KW-1185">Reference proteome</keyword>
<organism evidence="1 2">
    <name type="scientific">Filimonas lacunae</name>
    <dbReference type="NCBI Taxonomy" id="477680"/>
    <lineage>
        <taxon>Bacteria</taxon>
        <taxon>Pseudomonadati</taxon>
        <taxon>Bacteroidota</taxon>
        <taxon>Chitinophagia</taxon>
        <taxon>Chitinophagales</taxon>
        <taxon>Chitinophagaceae</taxon>
        <taxon>Filimonas</taxon>
    </lineage>
</organism>
<accession>A0A1N7NGP7</accession>
<gene>
    <name evidence="1" type="ORF">SAMN05421788_102428</name>
</gene>
<dbReference type="STRING" id="477680.SAMN05421788_102428"/>
<dbReference type="EMBL" id="FTOR01000002">
    <property type="protein sequence ID" value="SIS97490.1"/>
    <property type="molecule type" value="Genomic_DNA"/>
</dbReference>
<evidence type="ECO:0000313" key="1">
    <source>
        <dbReference type="EMBL" id="SIS97490.1"/>
    </source>
</evidence>